<gene>
    <name evidence="3" type="ORF">Firmicute1046_2800</name>
</gene>
<organism evidence="3">
    <name type="scientific">uncultured Bacillota bacterium</name>
    <dbReference type="NCBI Taxonomy" id="344338"/>
    <lineage>
        <taxon>Bacteria</taxon>
        <taxon>Bacillati</taxon>
        <taxon>Bacillota</taxon>
        <taxon>environmental samples</taxon>
    </lineage>
</organism>
<dbReference type="SUPFAM" id="SSF47413">
    <property type="entry name" value="lambda repressor-like DNA-binding domains"/>
    <property type="match status" value="1"/>
</dbReference>
<dbReference type="PANTHER" id="PTHR46797:SF1">
    <property type="entry name" value="METHYLPHOSPHONATE SYNTHASE"/>
    <property type="match status" value="1"/>
</dbReference>
<dbReference type="GO" id="GO:0005829">
    <property type="term" value="C:cytosol"/>
    <property type="evidence" value="ECO:0007669"/>
    <property type="project" value="TreeGrafter"/>
</dbReference>
<reference evidence="3" key="1">
    <citation type="journal article" date="2020" name="J. ISSAAS">
        <title>Lactobacilli and other gastrointestinal microbiota of Peromyscus leucopus, reservoir host for agents of Lyme disease and other zoonoses in North America.</title>
        <authorList>
            <person name="Milovic A."/>
            <person name="Bassam K."/>
            <person name="Shao H."/>
            <person name="Chatzistamou I."/>
            <person name="Tufts D.M."/>
            <person name="Diuk-Wasser M."/>
            <person name="Barbour A.G."/>
        </authorList>
    </citation>
    <scope>NUCLEOTIDE SEQUENCE</scope>
    <source>
        <strain evidence="3">LL40</strain>
    </source>
</reference>
<dbReference type="Gene3D" id="1.10.260.40">
    <property type="entry name" value="lambda repressor-like DNA-binding domains"/>
    <property type="match status" value="1"/>
</dbReference>
<evidence type="ECO:0000313" key="3">
    <source>
        <dbReference type="EMBL" id="QGT51204.1"/>
    </source>
</evidence>
<dbReference type="EMBL" id="MN577573">
    <property type="protein sequence ID" value="QGT51204.1"/>
    <property type="molecule type" value="Genomic_DNA"/>
</dbReference>
<dbReference type="InterPro" id="IPR050807">
    <property type="entry name" value="TransReg_Diox_bact_type"/>
</dbReference>
<dbReference type="Pfam" id="PF01381">
    <property type="entry name" value="HTH_3"/>
    <property type="match status" value="1"/>
</dbReference>
<evidence type="ECO:0000259" key="2">
    <source>
        <dbReference type="PROSITE" id="PS50943"/>
    </source>
</evidence>
<dbReference type="CDD" id="cd00093">
    <property type="entry name" value="HTH_XRE"/>
    <property type="match status" value="1"/>
</dbReference>
<dbReference type="GO" id="GO:0003677">
    <property type="term" value="F:DNA binding"/>
    <property type="evidence" value="ECO:0007669"/>
    <property type="project" value="UniProtKB-KW"/>
</dbReference>
<name>A0A650EQH6_9FIRM</name>
<dbReference type="InterPro" id="IPR001387">
    <property type="entry name" value="Cro/C1-type_HTH"/>
</dbReference>
<keyword evidence="1" id="KW-0238">DNA-binding</keyword>
<accession>A0A650EQH6</accession>
<dbReference type="GO" id="GO:0003700">
    <property type="term" value="F:DNA-binding transcription factor activity"/>
    <property type="evidence" value="ECO:0007669"/>
    <property type="project" value="TreeGrafter"/>
</dbReference>
<dbReference type="AlphaFoldDB" id="A0A650EQH6"/>
<feature type="domain" description="HTH cro/C1-type" evidence="2">
    <location>
        <begin position="16"/>
        <end position="71"/>
    </location>
</feature>
<dbReference type="PROSITE" id="PS50943">
    <property type="entry name" value="HTH_CROC1"/>
    <property type="match status" value="1"/>
</dbReference>
<dbReference type="PANTHER" id="PTHR46797">
    <property type="entry name" value="HTH-TYPE TRANSCRIPTIONAL REGULATOR"/>
    <property type="match status" value="1"/>
</dbReference>
<protein>
    <recommendedName>
        <fullName evidence="2">HTH cro/C1-type domain-containing protein</fullName>
    </recommendedName>
</protein>
<sequence>MKKQMRDKRTTLGGKIADYRMKKGITQKELSLRLGLSESYIGQIERGIGKTGSLNKIQDIADFFGVSIDSLAEDDLIVFKNIKDTDEECVRYFSILSEEKQNFIIEICEILAQ</sequence>
<evidence type="ECO:0000256" key="1">
    <source>
        <dbReference type="ARBA" id="ARBA00023125"/>
    </source>
</evidence>
<dbReference type="InterPro" id="IPR010982">
    <property type="entry name" value="Lambda_DNA-bd_dom_sf"/>
</dbReference>
<dbReference type="SMART" id="SM00530">
    <property type="entry name" value="HTH_XRE"/>
    <property type="match status" value="1"/>
</dbReference>
<proteinExistence type="predicted"/>